<sequence>MKRKIYNEMLLWKQNAQGKSALMIDGARRIGKSYIVEEFAKNEYKSYILVDFNNADDNLIEIFNKYLGNLDVFFSYLALYYNVTLYHRDTLIVFDEVQLYPKARAAIKYLVKDGRYDYIETGSLVSINRNVKDIVIPSEEHRINMFPMDFEEFLWAVGDEQLMPFMRMCFEKKQKLGPLHRKAMSHFRHYMIVGGMPQAVAEYVETNDFMKVDMVKRNILSLYKADIEKYAVGNEIKVKAIFDEIPSALSRHEKKFRLASISDKARYREYESSFFWLAESRVVNICYNSTAPDIGLRMNEERTTLKCYMADTGLLISHAFNLKTIMGNELYLKLALGKLEVNEGMLVENVVAQMLKASGHELFFYSNNSKYSAEDRMEIDFLVSKPVITNRHNISPIEVKSSNSYTITSLNKLRTKFAPMLAESYVLHPADVEVKDGVVYLPLFMASLL</sequence>
<gene>
    <name evidence="3" type="ORF">AAAT34_06695</name>
</gene>
<evidence type="ECO:0000259" key="1">
    <source>
        <dbReference type="Pfam" id="PF13173"/>
    </source>
</evidence>
<name>A0ABV1FQR2_9BACT</name>
<evidence type="ECO:0000313" key="3">
    <source>
        <dbReference type="EMBL" id="MEQ2486741.1"/>
    </source>
</evidence>
<dbReference type="InterPro" id="IPR027417">
    <property type="entry name" value="P-loop_NTPase"/>
</dbReference>
<dbReference type="EMBL" id="JBBNFP010000021">
    <property type="protein sequence ID" value="MEQ2486741.1"/>
    <property type="molecule type" value="Genomic_DNA"/>
</dbReference>
<feature type="domain" description="AAA" evidence="1">
    <location>
        <begin position="20"/>
        <end position="154"/>
    </location>
</feature>
<accession>A0ABV1FQR2</accession>
<dbReference type="InterPro" id="IPR025420">
    <property type="entry name" value="DUF4143"/>
</dbReference>
<dbReference type="PANTHER" id="PTHR33295:SF7">
    <property type="entry name" value="ATPASE"/>
    <property type="match status" value="1"/>
</dbReference>
<dbReference type="SUPFAM" id="SSF52540">
    <property type="entry name" value="P-loop containing nucleoside triphosphate hydrolases"/>
    <property type="match status" value="1"/>
</dbReference>
<organism evidence="3 4">
    <name type="scientific">Hallella faecis</name>
    <dbReference type="NCBI Taxonomy" id="2841596"/>
    <lineage>
        <taxon>Bacteria</taxon>
        <taxon>Pseudomonadati</taxon>
        <taxon>Bacteroidota</taxon>
        <taxon>Bacteroidia</taxon>
        <taxon>Bacteroidales</taxon>
        <taxon>Prevotellaceae</taxon>
        <taxon>Hallella</taxon>
    </lineage>
</organism>
<dbReference type="RefSeq" id="WP_215759825.1">
    <property type="nucleotide sequence ID" value="NZ_JAHKBE010000021.1"/>
</dbReference>
<comment type="caution">
    <text evidence="3">The sequence shown here is derived from an EMBL/GenBank/DDBJ whole genome shotgun (WGS) entry which is preliminary data.</text>
</comment>
<dbReference type="PANTHER" id="PTHR33295">
    <property type="entry name" value="ATPASE"/>
    <property type="match status" value="1"/>
</dbReference>
<dbReference type="Pfam" id="PF13173">
    <property type="entry name" value="AAA_14"/>
    <property type="match status" value="1"/>
</dbReference>
<dbReference type="Pfam" id="PF13635">
    <property type="entry name" value="DUF4143"/>
    <property type="match status" value="1"/>
</dbReference>
<evidence type="ECO:0000313" key="4">
    <source>
        <dbReference type="Proteomes" id="UP001487296"/>
    </source>
</evidence>
<reference evidence="3 4" key="1">
    <citation type="submission" date="2024-04" db="EMBL/GenBank/DDBJ databases">
        <title>Human intestinal bacterial collection.</title>
        <authorList>
            <person name="Pauvert C."/>
            <person name="Hitch T.C.A."/>
            <person name="Clavel T."/>
        </authorList>
    </citation>
    <scope>NUCLEOTIDE SEQUENCE [LARGE SCALE GENOMIC DNA]</scope>
    <source>
        <strain evidence="3 4">CLA-AA-H145</strain>
    </source>
</reference>
<dbReference type="InterPro" id="IPR041682">
    <property type="entry name" value="AAA_14"/>
</dbReference>
<evidence type="ECO:0000259" key="2">
    <source>
        <dbReference type="Pfam" id="PF13635"/>
    </source>
</evidence>
<protein>
    <submittedName>
        <fullName evidence="3">AAA family ATPase</fullName>
    </submittedName>
</protein>
<proteinExistence type="predicted"/>
<keyword evidence="4" id="KW-1185">Reference proteome</keyword>
<feature type="domain" description="DUF4143" evidence="2">
    <location>
        <begin position="225"/>
        <end position="402"/>
    </location>
</feature>
<dbReference type="Proteomes" id="UP001487296">
    <property type="component" value="Unassembled WGS sequence"/>
</dbReference>